<dbReference type="Proteomes" id="UP000607653">
    <property type="component" value="Unassembled WGS sequence"/>
</dbReference>
<reference evidence="3 4" key="1">
    <citation type="journal article" date="2020" name="Mol. Biol. Evol.">
        <title>Distinct Expression and Methylation Patterns for Genes with Different Fates following a Single Whole-Genome Duplication in Flowering Plants.</title>
        <authorList>
            <person name="Shi T."/>
            <person name="Rahmani R.S."/>
            <person name="Gugger P.F."/>
            <person name="Wang M."/>
            <person name="Li H."/>
            <person name="Zhang Y."/>
            <person name="Li Z."/>
            <person name="Wang Q."/>
            <person name="Van de Peer Y."/>
            <person name="Marchal K."/>
            <person name="Chen J."/>
        </authorList>
    </citation>
    <scope>NUCLEOTIDE SEQUENCE [LARGE SCALE GENOMIC DNA]</scope>
    <source>
        <tissue evidence="3">Leaf</tissue>
    </source>
</reference>
<evidence type="ECO:0008006" key="5">
    <source>
        <dbReference type="Google" id="ProtNLM"/>
    </source>
</evidence>
<dbReference type="SUPFAM" id="SSF53098">
    <property type="entry name" value="Ribonuclease H-like"/>
    <property type="match status" value="1"/>
</dbReference>
<dbReference type="InterPro" id="IPR036397">
    <property type="entry name" value="RNaseH_sf"/>
</dbReference>
<dbReference type="PANTHER" id="PTHR13620:SF121">
    <property type="entry name" value="EMB|CAB82946.1-RELATED"/>
    <property type="match status" value="1"/>
</dbReference>
<dbReference type="EMBL" id="DUZY01000004">
    <property type="protein sequence ID" value="DAD38311.1"/>
    <property type="molecule type" value="Genomic_DNA"/>
</dbReference>
<evidence type="ECO:0000256" key="1">
    <source>
        <dbReference type="ARBA" id="ARBA00022722"/>
    </source>
</evidence>
<dbReference type="InterPro" id="IPR012337">
    <property type="entry name" value="RNaseH-like_sf"/>
</dbReference>
<gene>
    <name evidence="3" type="ORF">HUJ06_008952</name>
</gene>
<protein>
    <recommendedName>
        <fullName evidence="5">Werner Syndrome-like exonuclease</fullName>
    </recommendedName>
</protein>
<accession>A0A822Z3Q9</accession>
<dbReference type="PANTHER" id="PTHR13620">
    <property type="entry name" value="3-5 EXONUCLEASE"/>
    <property type="match status" value="1"/>
</dbReference>
<sequence>MSTQNVYFDGKNIETSVTDKGSVAEDWVNGIRSIHNEGRILVGLDIEWRPHPIRSLSNKTATLQLCIDNKCLILQLFYVDYIPQSLKIQT</sequence>
<dbReference type="InterPro" id="IPR051132">
    <property type="entry name" value="3-5_Exonuclease_domain"/>
</dbReference>
<keyword evidence="1" id="KW-0540">Nuclease</keyword>
<proteinExistence type="predicted"/>
<dbReference type="GO" id="GO:0008408">
    <property type="term" value="F:3'-5' exonuclease activity"/>
    <property type="evidence" value="ECO:0007669"/>
    <property type="project" value="UniProtKB-ARBA"/>
</dbReference>
<evidence type="ECO:0000313" key="3">
    <source>
        <dbReference type="EMBL" id="DAD38311.1"/>
    </source>
</evidence>
<dbReference type="AlphaFoldDB" id="A0A822Z3Q9"/>
<evidence type="ECO:0000313" key="4">
    <source>
        <dbReference type="Proteomes" id="UP000607653"/>
    </source>
</evidence>
<comment type="caution">
    <text evidence="3">The sequence shown here is derived from an EMBL/GenBank/DDBJ whole genome shotgun (WGS) entry which is preliminary data.</text>
</comment>
<name>A0A822Z3Q9_NELNU</name>
<keyword evidence="4" id="KW-1185">Reference proteome</keyword>
<organism evidence="3 4">
    <name type="scientific">Nelumbo nucifera</name>
    <name type="common">Sacred lotus</name>
    <dbReference type="NCBI Taxonomy" id="4432"/>
    <lineage>
        <taxon>Eukaryota</taxon>
        <taxon>Viridiplantae</taxon>
        <taxon>Streptophyta</taxon>
        <taxon>Embryophyta</taxon>
        <taxon>Tracheophyta</taxon>
        <taxon>Spermatophyta</taxon>
        <taxon>Magnoliopsida</taxon>
        <taxon>Proteales</taxon>
        <taxon>Nelumbonaceae</taxon>
        <taxon>Nelumbo</taxon>
    </lineage>
</organism>
<dbReference type="Gene3D" id="3.30.420.10">
    <property type="entry name" value="Ribonuclease H-like superfamily/Ribonuclease H"/>
    <property type="match status" value="1"/>
</dbReference>
<evidence type="ECO:0000256" key="2">
    <source>
        <dbReference type="ARBA" id="ARBA00022801"/>
    </source>
</evidence>
<keyword evidence="2" id="KW-0378">Hydrolase</keyword>
<dbReference type="GO" id="GO:0003676">
    <property type="term" value="F:nucleic acid binding"/>
    <property type="evidence" value="ECO:0007669"/>
    <property type="project" value="InterPro"/>
</dbReference>